<sequence>MPWDIVAALTKTPSLVCAPAQHPGSRLYNTYHILERASMVSVLVEMEGANFVDRAWDEILGVNAKAIWELER</sequence>
<evidence type="ECO:0000313" key="1">
    <source>
        <dbReference type="EMBL" id="KAK4045677.1"/>
    </source>
</evidence>
<proteinExistence type="predicted"/>
<organism evidence="1 2">
    <name type="scientific">Daphnia magna</name>
    <dbReference type="NCBI Taxonomy" id="35525"/>
    <lineage>
        <taxon>Eukaryota</taxon>
        <taxon>Metazoa</taxon>
        <taxon>Ecdysozoa</taxon>
        <taxon>Arthropoda</taxon>
        <taxon>Crustacea</taxon>
        <taxon>Branchiopoda</taxon>
        <taxon>Diplostraca</taxon>
        <taxon>Cladocera</taxon>
        <taxon>Anomopoda</taxon>
        <taxon>Daphniidae</taxon>
        <taxon>Daphnia</taxon>
    </lineage>
</organism>
<reference evidence="1 2" key="1">
    <citation type="journal article" date="2023" name="Nucleic Acids Res.">
        <title>The hologenome of Daphnia magna reveals possible DNA methylation and microbiome-mediated evolution of the host genome.</title>
        <authorList>
            <person name="Chaturvedi A."/>
            <person name="Li X."/>
            <person name="Dhandapani V."/>
            <person name="Marshall H."/>
            <person name="Kissane S."/>
            <person name="Cuenca-Cambronero M."/>
            <person name="Asole G."/>
            <person name="Calvet F."/>
            <person name="Ruiz-Romero M."/>
            <person name="Marangio P."/>
            <person name="Guigo R."/>
            <person name="Rago D."/>
            <person name="Mirbahai L."/>
            <person name="Eastwood N."/>
            <person name="Colbourne J.K."/>
            <person name="Zhou J."/>
            <person name="Mallon E."/>
            <person name="Orsini L."/>
        </authorList>
    </citation>
    <scope>NUCLEOTIDE SEQUENCE [LARGE SCALE GENOMIC DNA]</scope>
    <source>
        <strain evidence="1">LRV0_1</strain>
    </source>
</reference>
<dbReference type="EMBL" id="JAOYFB010000052">
    <property type="protein sequence ID" value="KAK4045677.1"/>
    <property type="molecule type" value="Genomic_DNA"/>
</dbReference>
<comment type="caution">
    <text evidence="1">The sequence shown here is derived from an EMBL/GenBank/DDBJ whole genome shotgun (WGS) entry which is preliminary data.</text>
</comment>
<gene>
    <name evidence="1" type="ORF">OUZ56_033481</name>
</gene>
<name>A0ABR0BAS1_9CRUS</name>
<accession>A0ABR0BAS1</accession>
<protein>
    <submittedName>
        <fullName evidence="1">Uncharacterized protein</fullName>
    </submittedName>
</protein>
<evidence type="ECO:0000313" key="2">
    <source>
        <dbReference type="Proteomes" id="UP001234178"/>
    </source>
</evidence>
<keyword evidence="2" id="KW-1185">Reference proteome</keyword>
<dbReference type="Proteomes" id="UP001234178">
    <property type="component" value="Unassembled WGS sequence"/>
</dbReference>